<reference evidence="3 4" key="1">
    <citation type="submission" date="2020-08" db="EMBL/GenBank/DDBJ databases">
        <title>Genomic Encyclopedia of Type Strains, Phase IV (KMG-IV): sequencing the most valuable type-strain genomes for metagenomic binning, comparative biology and taxonomic classification.</title>
        <authorList>
            <person name="Goeker M."/>
        </authorList>
    </citation>
    <scope>NUCLEOTIDE SEQUENCE [LARGE SCALE GENOMIC DNA]</scope>
    <source>
        <strain evidence="3 4">DSM 23958</strain>
    </source>
</reference>
<dbReference type="NCBIfam" id="TIGR00121">
    <property type="entry name" value="birA_ligase"/>
    <property type="match status" value="1"/>
</dbReference>
<keyword evidence="4" id="KW-1185">Reference proteome</keyword>
<dbReference type="GO" id="GO:0004077">
    <property type="term" value="F:biotin--[biotin carboxyl-carrier protein] ligase activity"/>
    <property type="evidence" value="ECO:0007669"/>
    <property type="project" value="UniProtKB-EC"/>
</dbReference>
<dbReference type="AlphaFoldDB" id="A0A840RYD3"/>
<evidence type="ECO:0000313" key="3">
    <source>
        <dbReference type="EMBL" id="MBB5202965.1"/>
    </source>
</evidence>
<evidence type="ECO:0000313" key="4">
    <source>
        <dbReference type="Proteomes" id="UP000554837"/>
    </source>
</evidence>
<dbReference type="PANTHER" id="PTHR12835">
    <property type="entry name" value="BIOTIN PROTEIN LIGASE"/>
    <property type="match status" value="1"/>
</dbReference>
<dbReference type="InterPro" id="IPR004143">
    <property type="entry name" value="BPL_LPL_catalytic"/>
</dbReference>
<dbReference type="CDD" id="cd16442">
    <property type="entry name" value="BPL"/>
    <property type="match status" value="1"/>
</dbReference>
<evidence type="ECO:0000256" key="1">
    <source>
        <dbReference type="ARBA" id="ARBA00022598"/>
    </source>
</evidence>
<dbReference type="PANTHER" id="PTHR12835:SF5">
    <property type="entry name" value="BIOTIN--PROTEIN LIGASE"/>
    <property type="match status" value="1"/>
</dbReference>
<dbReference type="EC" id="6.3.4.15" evidence="3"/>
<dbReference type="InterPro" id="IPR004408">
    <property type="entry name" value="Biotin_CoA_COase_ligase"/>
</dbReference>
<comment type="caution">
    <text evidence="3">The sequence shown here is derived from an EMBL/GenBank/DDBJ whole genome shotgun (WGS) entry which is preliminary data.</text>
</comment>
<dbReference type="Proteomes" id="UP000554837">
    <property type="component" value="Unassembled WGS sequence"/>
</dbReference>
<dbReference type="Gene3D" id="3.30.930.10">
    <property type="entry name" value="Bira Bifunctional Protein, Domain 2"/>
    <property type="match status" value="1"/>
</dbReference>
<dbReference type="RefSeq" id="WP_138857946.1">
    <property type="nucleotide sequence ID" value="NZ_CP040709.1"/>
</dbReference>
<dbReference type="EMBL" id="JACHHO010000001">
    <property type="protein sequence ID" value="MBB5202965.1"/>
    <property type="molecule type" value="Genomic_DNA"/>
</dbReference>
<feature type="domain" description="BPL/LPL catalytic" evidence="2">
    <location>
        <begin position="9"/>
        <end position="198"/>
    </location>
</feature>
<evidence type="ECO:0000259" key="2">
    <source>
        <dbReference type="PROSITE" id="PS51733"/>
    </source>
</evidence>
<keyword evidence="1 3" id="KW-0436">Ligase</keyword>
<protein>
    <submittedName>
        <fullName evidence="3">BirA family biotin operon repressor/biotin-[acetyl-CoA-carboxylase] ligase</fullName>
        <ecNumber evidence="3">6.3.4.15</ecNumber>
    </submittedName>
</protein>
<accession>A0A840RYD3</accession>
<name>A0A840RYD3_9BURK</name>
<dbReference type="InterPro" id="IPR045864">
    <property type="entry name" value="aa-tRNA-synth_II/BPL/LPL"/>
</dbReference>
<dbReference type="OrthoDB" id="9807064at2"/>
<dbReference type="SUPFAM" id="SSF55681">
    <property type="entry name" value="Class II aaRS and biotin synthetases"/>
    <property type="match status" value="1"/>
</dbReference>
<dbReference type="PROSITE" id="PS51733">
    <property type="entry name" value="BPL_LPL_CATALYTIC"/>
    <property type="match status" value="1"/>
</dbReference>
<dbReference type="GO" id="GO:0005737">
    <property type="term" value="C:cytoplasm"/>
    <property type="evidence" value="ECO:0007669"/>
    <property type="project" value="TreeGrafter"/>
</dbReference>
<sequence>MDSTLQLDWGTGPLAQALGPGLRVEVRACCGSTNTELLALCREGLSRPHLLVAEQQTAGRGRLGRQWQSWPGASLTFSLAWPWEGAPLDGLSLAVGAALAEALDPAGQLLQLKWPNDLWLARRKLGGILIETVSQGGGSPRAVVVGVGLNIEARPDAPAELRLAGLRECDARWSAPLALAAVAPALMDLLQHWPRQGWAHWQGRYAPRDGLIGLPLQIGGNNGLGAGTGPGGELLLAQGQGRPLAVSAGEASVQWETQE</sequence>
<organism evidence="3 4">
    <name type="scientific">Inhella inkyongensis</name>
    <dbReference type="NCBI Taxonomy" id="392593"/>
    <lineage>
        <taxon>Bacteria</taxon>
        <taxon>Pseudomonadati</taxon>
        <taxon>Pseudomonadota</taxon>
        <taxon>Betaproteobacteria</taxon>
        <taxon>Burkholderiales</taxon>
        <taxon>Sphaerotilaceae</taxon>
        <taxon>Inhella</taxon>
    </lineage>
</organism>
<gene>
    <name evidence="3" type="ORF">HNQ51_000258</name>
</gene>
<proteinExistence type="predicted"/>
<dbReference type="Pfam" id="PF03099">
    <property type="entry name" value="BPL_LplA_LipB"/>
    <property type="match status" value="1"/>
</dbReference>